<organism evidence="3 4">
    <name type="scientific">Emericellopsis atlantica</name>
    <dbReference type="NCBI Taxonomy" id="2614577"/>
    <lineage>
        <taxon>Eukaryota</taxon>
        <taxon>Fungi</taxon>
        <taxon>Dikarya</taxon>
        <taxon>Ascomycota</taxon>
        <taxon>Pezizomycotina</taxon>
        <taxon>Sordariomycetes</taxon>
        <taxon>Hypocreomycetidae</taxon>
        <taxon>Hypocreales</taxon>
        <taxon>Bionectriaceae</taxon>
        <taxon>Emericellopsis</taxon>
    </lineage>
</organism>
<dbReference type="RefSeq" id="XP_046115321.1">
    <property type="nucleotide sequence ID" value="XM_046264033.1"/>
</dbReference>
<dbReference type="EMBL" id="MU251268">
    <property type="protein sequence ID" value="KAG9251397.1"/>
    <property type="molecule type" value="Genomic_DNA"/>
</dbReference>
<feature type="coiled-coil region" evidence="1">
    <location>
        <begin position="283"/>
        <end position="384"/>
    </location>
</feature>
<accession>A0A9P8CLT9</accession>
<name>A0A9P8CLT9_9HYPO</name>
<feature type="region of interest" description="Disordered" evidence="2">
    <location>
        <begin position="91"/>
        <end position="112"/>
    </location>
</feature>
<dbReference type="AlphaFoldDB" id="A0A9P8CLT9"/>
<evidence type="ECO:0000313" key="3">
    <source>
        <dbReference type="EMBL" id="KAG9251397.1"/>
    </source>
</evidence>
<evidence type="ECO:0000313" key="4">
    <source>
        <dbReference type="Proteomes" id="UP000887229"/>
    </source>
</evidence>
<keyword evidence="4" id="KW-1185">Reference proteome</keyword>
<proteinExistence type="predicted"/>
<dbReference type="Proteomes" id="UP000887229">
    <property type="component" value="Unassembled WGS sequence"/>
</dbReference>
<gene>
    <name evidence="3" type="ORF">F5Z01DRAFT_663420</name>
</gene>
<feature type="region of interest" description="Disordered" evidence="2">
    <location>
        <begin position="714"/>
        <end position="759"/>
    </location>
</feature>
<feature type="compositionally biased region" description="Polar residues" evidence="2">
    <location>
        <begin position="646"/>
        <end position="665"/>
    </location>
</feature>
<protein>
    <submittedName>
        <fullName evidence="3">Uncharacterized protein</fullName>
    </submittedName>
</protein>
<sequence>MATNAYDYENYGAPFGDIYNDPVAALPRPGTVGLPGGACNYVDLSPGANGAKCGCRRFWVRSAEISPDIGGAGWCMCNHHACFHDDGPRDIPPPVEAYGPGQENERPRTGREPLSPMVDLGLQMPPPPPVANPRMDFPIFDDGLGLFRNISDQAPLGQLHGPQDATNPPGSLPDTLAWGDAGPSLAPSMPKSVVPPHTICPSQATSTTSSVRARYLRPFAGKGLATLDIPKELPYCSPSRFLPGFSQSSQVPTNAMSNPTVVGGDTQAEIRAQPSQGVDRETFQNLSDTVGAHEQRLDRLETLSFSAPAHDDCQEKHDHTDLRITDLESRMEEAEKLNAARQAEKNDDATASVASFSTAGPIHSQDFQSQLQALQAQVTSLQSSLPTFIHPWEVEVVFLPFPLKRLWLEPHQFKSEANGLDDWTQMPMTCSANSRRSMSPFPGDWAPKDHDTEWLLPKACGDKSIIDRRLRSRGLIRTVSVKGGDARSVQTAMRSVFGDTWKEMGLPSAPEAPGPPHSQFLGLQSSWIPLRKVHKDSRLRFLTPAEMLNPTVWDVQFLNSVMMRASEPRLFITHPDAYLQDFQSYETGWTWQRVRELTRVYTENESSQEVPEADALEDCWAWTDTLDELPGTQTSMSMRNERSGLRASTGSPAVQNMTSWRSSSPIVGASSAGQSLIRRNRRPSYIRTTSVPLEGVGGHPSPMTTARRRVMSGGHSRRASPSVRGAPQFAVSKRRRARSPSYARFTPRFTTSPSPMPMSHERQYVRGTTPFAYATPHSNAPLQEARTIRSGSAAPIPAEYMADMAYDELYDIEIYESDSEMSFGEDDDDDEEDEEDNIASANLSALVPHAQPQRRTHLPEDEPWPGIEDQEQQMSDGENVDPAEDRRSVASSQPSEYPSTNRAWPEDTAAGFRIHEDA</sequence>
<feature type="compositionally biased region" description="Polar residues" evidence="2">
    <location>
        <begin position="889"/>
        <end position="902"/>
    </location>
</feature>
<evidence type="ECO:0000256" key="1">
    <source>
        <dbReference type="SAM" id="Coils"/>
    </source>
</evidence>
<dbReference type="GeneID" id="70294936"/>
<evidence type="ECO:0000256" key="2">
    <source>
        <dbReference type="SAM" id="MobiDB-lite"/>
    </source>
</evidence>
<reference evidence="3" key="1">
    <citation type="journal article" date="2021" name="IMA Fungus">
        <title>Genomic characterization of three marine fungi, including Emericellopsis atlantica sp. nov. with signatures of a generalist lifestyle and marine biomass degradation.</title>
        <authorList>
            <person name="Hagestad O.C."/>
            <person name="Hou L."/>
            <person name="Andersen J.H."/>
            <person name="Hansen E.H."/>
            <person name="Altermark B."/>
            <person name="Li C."/>
            <person name="Kuhnert E."/>
            <person name="Cox R.J."/>
            <person name="Crous P.W."/>
            <person name="Spatafora J.W."/>
            <person name="Lail K."/>
            <person name="Amirebrahimi M."/>
            <person name="Lipzen A."/>
            <person name="Pangilinan J."/>
            <person name="Andreopoulos W."/>
            <person name="Hayes R.D."/>
            <person name="Ng V."/>
            <person name="Grigoriev I.V."/>
            <person name="Jackson S.A."/>
            <person name="Sutton T.D.S."/>
            <person name="Dobson A.D.W."/>
            <person name="Rama T."/>
        </authorList>
    </citation>
    <scope>NUCLEOTIDE SEQUENCE</scope>
    <source>
        <strain evidence="3">TS7</strain>
    </source>
</reference>
<keyword evidence="1" id="KW-0175">Coiled coil</keyword>
<comment type="caution">
    <text evidence="3">The sequence shown here is derived from an EMBL/GenBank/DDBJ whole genome shotgun (WGS) entry which is preliminary data.</text>
</comment>
<feature type="region of interest" description="Disordered" evidence="2">
    <location>
        <begin position="642"/>
        <end position="674"/>
    </location>
</feature>
<feature type="region of interest" description="Disordered" evidence="2">
    <location>
        <begin position="154"/>
        <end position="207"/>
    </location>
</feature>
<dbReference type="OrthoDB" id="5427134at2759"/>
<feature type="region of interest" description="Disordered" evidence="2">
    <location>
        <begin position="841"/>
        <end position="918"/>
    </location>
</feature>